<gene>
    <name evidence="1" type="ORF">HMPREF1092_00894</name>
</gene>
<dbReference type="eggNOG" id="ENOG503156C">
    <property type="taxonomic scope" value="Bacteria"/>
</dbReference>
<dbReference type="HOGENOM" id="CLU_2933018_0_0_9"/>
<sequence>MIKNNKGCKGCAKLVQIVNTDAKFCTTEQGVLYIVEDKFYLNNKNCDEKVNYVTLKGQDWK</sequence>
<proteinExistence type="predicted"/>
<dbReference type="PATRIC" id="fig|999411.4.peg.869"/>
<dbReference type="AlphaFoldDB" id="N9WFK8"/>
<reference evidence="1 2" key="1">
    <citation type="submission" date="2013-01" db="EMBL/GenBank/DDBJ databases">
        <title>The Genome Sequence of Clostridium colicanis 209318.</title>
        <authorList>
            <consortium name="The Broad Institute Genome Sequencing Platform"/>
            <person name="Earl A."/>
            <person name="Ward D."/>
            <person name="Feldgarden M."/>
            <person name="Gevers D."/>
            <person name="Courvalin P."/>
            <person name="Lambert T."/>
            <person name="Walker B."/>
            <person name="Young S.K."/>
            <person name="Zeng Q."/>
            <person name="Gargeya S."/>
            <person name="Fitzgerald M."/>
            <person name="Haas B."/>
            <person name="Abouelleil A."/>
            <person name="Alvarado L."/>
            <person name="Arachchi H.M."/>
            <person name="Berlin A.M."/>
            <person name="Chapman S.B."/>
            <person name="Dewar J."/>
            <person name="Goldberg J."/>
            <person name="Griggs A."/>
            <person name="Gujja S."/>
            <person name="Hansen M."/>
            <person name="Howarth C."/>
            <person name="Imamovic A."/>
            <person name="Larimer J."/>
            <person name="McCowan C."/>
            <person name="Murphy C."/>
            <person name="Neiman D."/>
            <person name="Pearson M."/>
            <person name="Priest M."/>
            <person name="Roberts A."/>
            <person name="Saif S."/>
            <person name="Shea T."/>
            <person name="Sisk P."/>
            <person name="Sykes S."/>
            <person name="Wortman J."/>
            <person name="Nusbaum C."/>
            <person name="Birren B."/>
        </authorList>
    </citation>
    <scope>NUCLEOTIDE SEQUENCE [LARGE SCALE GENOMIC DNA]</scope>
    <source>
        <strain evidence="1 2">209318</strain>
    </source>
</reference>
<comment type="caution">
    <text evidence="1">The sequence shown here is derived from an EMBL/GenBank/DDBJ whole genome shotgun (WGS) entry which is preliminary data.</text>
</comment>
<organism evidence="1 2">
    <name type="scientific">Clostridium thermobutyricum</name>
    <dbReference type="NCBI Taxonomy" id="29372"/>
    <lineage>
        <taxon>Bacteria</taxon>
        <taxon>Bacillati</taxon>
        <taxon>Bacillota</taxon>
        <taxon>Clostridia</taxon>
        <taxon>Eubacteriales</taxon>
        <taxon>Clostridiaceae</taxon>
        <taxon>Clostridium</taxon>
    </lineage>
</organism>
<accession>N9WFK8</accession>
<dbReference type="RefSeq" id="WP_002597396.1">
    <property type="nucleotide sequence ID" value="NZ_KB850956.1"/>
</dbReference>
<name>N9WFK8_9CLOT</name>
<protein>
    <submittedName>
        <fullName evidence="1">Uncharacterized protein</fullName>
    </submittedName>
</protein>
<evidence type="ECO:0000313" key="1">
    <source>
        <dbReference type="EMBL" id="ENZ01660.1"/>
    </source>
</evidence>
<dbReference type="EMBL" id="AGYT01000008">
    <property type="protein sequence ID" value="ENZ01660.1"/>
    <property type="molecule type" value="Genomic_DNA"/>
</dbReference>
<dbReference type="Proteomes" id="UP000013097">
    <property type="component" value="Unassembled WGS sequence"/>
</dbReference>
<keyword evidence="2" id="KW-1185">Reference proteome</keyword>
<evidence type="ECO:0000313" key="2">
    <source>
        <dbReference type="Proteomes" id="UP000013097"/>
    </source>
</evidence>